<dbReference type="GO" id="GO:0004674">
    <property type="term" value="F:protein serine/threonine kinase activity"/>
    <property type="evidence" value="ECO:0007669"/>
    <property type="project" value="UniProtKB-KW"/>
</dbReference>
<evidence type="ECO:0000256" key="1">
    <source>
        <dbReference type="ARBA" id="ARBA00022527"/>
    </source>
</evidence>
<dbReference type="InterPro" id="IPR036537">
    <property type="entry name" value="Adaptor_Cbl_N_dom_sf"/>
</dbReference>
<sequence>MILGDVAKLTPIPGLHEAARILLAVWEAVDEVETNRLQCLRLTERCAMAIYSVRAEIADAERDMQSQQGQNGDVGVVGLAEEMEGPVRKLNECIEMVYNFLLKLNRRPFLKRFLRSDEIQEEILACDKALGDAMQMFSISIQIRILKEFKRFARDTRLDVVHHAQGPTPPPIYASPLSPTLPISLDCTPTVGTPALPEPHDILPAASGLSRSPPAQNPPLSPLQSVQSQTYHTDPPSDALISPLTELQDLHVVENASDREQDRALFRSTLQRAISARRDAEVLQVLEVRPGEVPEALKALRRAEEALRREREAIEKKGGDVIDEGLERVFMETGIEAMTRLSSVAVQKAEDQDVDVPWDLPPWTITRYEVDRLTMIGRGSFSKVYLGSWSGRRVAIKVLPLHTPAPLFRKAVEIWRKLKHENVLGMWGASSAQGERPWFIVSEYCSGGSLVGWLRERKGRVGARGDVDLLRCMHHISKGMVYLHDQNVLHEDLKASNVLVDENGRCVISDFGQSEMKWEASRKPIMSAFTSLHVDGTLRWQAPELINGPMKLSRATDVYAFSICCIEILGMGDLPYGHRDDMLVAFLVNYQNKRAEIPSTPITSLVEPLIQECWVRDPEQRPTFTHIAATLKRLRKHQGGVEESPIPVQAEVLLTACVGDEFGTASEGTGRIDTESVSTTSRESQLKPFYPIGQPHSNPSYHWEPTVDSHTGNMEMPEGGIAIYTPTRKLSLAESDSMSSASSHLTSSPEAEHSALEEQLAERKNELRFRSLAQSSHEFHHSLTLPLWSPSHVELGAVGYLSAPKGEFITLFDAMKPHKTAGSKVTNIPSLAGYLEGPIRIGKKPDSIPGIFLTSLERISRRHPFPLRAGHKAAFIYAESTMYRFIEDLAAPKDWFKANVNTIIKEYAPYHPIQKEDVILVCGTLSAPEYALFVSHSHPNGQAHFNVFSDRQSGRPWGTFTTDTEYPSDEGGPSYIEEIPRKAVFASKVSPVRLNAGSNDKDWDTLVLARLRFPTDATEPTSQ</sequence>
<evidence type="ECO:0000256" key="3">
    <source>
        <dbReference type="ARBA" id="ARBA00022741"/>
    </source>
</evidence>
<dbReference type="GeneID" id="64702193"/>
<evidence type="ECO:0000259" key="9">
    <source>
        <dbReference type="PROSITE" id="PS50011"/>
    </source>
</evidence>
<dbReference type="GO" id="GO:0005524">
    <property type="term" value="F:ATP binding"/>
    <property type="evidence" value="ECO:0007669"/>
    <property type="project" value="UniProtKB-UniRule"/>
</dbReference>
<name>A0A9P7JQN9_9AGAM</name>
<feature type="coiled-coil region" evidence="7">
    <location>
        <begin position="293"/>
        <end position="320"/>
    </location>
</feature>
<dbReference type="Pfam" id="PF07714">
    <property type="entry name" value="PK_Tyr_Ser-Thr"/>
    <property type="match status" value="1"/>
</dbReference>
<keyword evidence="5 6" id="KW-0067">ATP-binding</keyword>
<dbReference type="InterPro" id="IPR011009">
    <property type="entry name" value="Kinase-like_dom_sf"/>
</dbReference>
<evidence type="ECO:0000313" key="11">
    <source>
        <dbReference type="Proteomes" id="UP000823399"/>
    </source>
</evidence>
<dbReference type="InterPro" id="IPR017441">
    <property type="entry name" value="Protein_kinase_ATP_BS"/>
</dbReference>
<dbReference type="InterPro" id="IPR000719">
    <property type="entry name" value="Prot_kinase_dom"/>
</dbReference>
<feature type="compositionally biased region" description="Polar residues" evidence="8">
    <location>
        <begin position="222"/>
        <end position="232"/>
    </location>
</feature>
<dbReference type="Gene3D" id="1.10.510.10">
    <property type="entry name" value="Transferase(Phosphotransferase) domain 1"/>
    <property type="match status" value="1"/>
</dbReference>
<dbReference type="AlphaFoldDB" id="A0A9P7JQN9"/>
<dbReference type="SMART" id="SM00220">
    <property type="entry name" value="S_TKc"/>
    <property type="match status" value="1"/>
</dbReference>
<evidence type="ECO:0000256" key="2">
    <source>
        <dbReference type="ARBA" id="ARBA00022679"/>
    </source>
</evidence>
<dbReference type="Proteomes" id="UP000823399">
    <property type="component" value="Unassembled WGS sequence"/>
</dbReference>
<feature type="region of interest" description="Disordered" evidence="8">
    <location>
        <begin position="733"/>
        <end position="759"/>
    </location>
</feature>
<feature type="compositionally biased region" description="Low complexity" evidence="8">
    <location>
        <begin position="733"/>
        <end position="748"/>
    </location>
</feature>
<protein>
    <recommendedName>
        <fullName evidence="9">Protein kinase domain-containing protein</fullName>
    </recommendedName>
</protein>
<accession>A0A9P7JQN9</accession>
<feature type="domain" description="Protein kinase" evidence="9">
    <location>
        <begin position="370"/>
        <end position="634"/>
    </location>
</feature>
<dbReference type="InterPro" id="IPR051681">
    <property type="entry name" value="Ser/Thr_Kinases-Pseudokinases"/>
</dbReference>
<keyword evidence="2" id="KW-0808">Transferase</keyword>
<evidence type="ECO:0000256" key="5">
    <source>
        <dbReference type="ARBA" id="ARBA00022840"/>
    </source>
</evidence>
<dbReference type="PROSITE" id="PS50011">
    <property type="entry name" value="PROTEIN_KINASE_DOM"/>
    <property type="match status" value="1"/>
</dbReference>
<evidence type="ECO:0000256" key="6">
    <source>
        <dbReference type="PROSITE-ProRule" id="PRU10141"/>
    </source>
</evidence>
<evidence type="ECO:0000313" key="10">
    <source>
        <dbReference type="EMBL" id="KAG2099294.1"/>
    </source>
</evidence>
<dbReference type="PROSITE" id="PS00108">
    <property type="entry name" value="PROTEIN_KINASE_ST"/>
    <property type="match status" value="1"/>
</dbReference>
<dbReference type="PANTHER" id="PTHR44329:SF288">
    <property type="entry name" value="MITOGEN-ACTIVATED PROTEIN KINASE KINASE KINASE 20"/>
    <property type="match status" value="1"/>
</dbReference>
<dbReference type="GO" id="GO:0007166">
    <property type="term" value="P:cell surface receptor signaling pathway"/>
    <property type="evidence" value="ECO:0007669"/>
    <property type="project" value="InterPro"/>
</dbReference>
<dbReference type="CDD" id="cd21037">
    <property type="entry name" value="MLKL_NTD"/>
    <property type="match status" value="1"/>
</dbReference>
<feature type="binding site" evidence="6">
    <location>
        <position position="397"/>
    </location>
    <ligand>
        <name>ATP</name>
        <dbReference type="ChEBI" id="CHEBI:30616"/>
    </ligand>
</feature>
<keyword evidence="3 6" id="KW-0547">Nucleotide-binding</keyword>
<evidence type="ECO:0000256" key="8">
    <source>
        <dbReference type="SAM" id="MobiDB-lite"/>
    </source>
</evidence>
<keyword evidence="11" id="KW-1185">Reference proteome</keyword>
<organism evidence="10 11">
    <name type="scientific">Suillus discolor</name>
    <dbReference type="NCBI Taxonomy" id="1912936"/>
    <lineage>
        <taxon>Eukaryota</taxon>
        <taxon>Fungi</taxon>
        <taxon>Dikarya</taxon>
        <taxon>Basidiomycota</taxon>
        <taxon>Agaricomycotina</taxon>
        <taxon>Agaricomycetes</taxon>
        <taxon>Agaricomycetidae</taxon>
        <taxon>Boletales</taxon>
        <taxon>Suillineae</taxon>
        <taxon>Suillaceae</taxon>
        <taxon>Suillus</taxon>
    </lineage>
</organism>
<proteinExistence type="predicted"/>
<feature type="region of interest" description="Disordered" evidence="8">
    <location>
        <begin position="665"/>
        <end position="684"/>
    </location>
</feature>
<dbReference type="PANTHER" id="PTHR44329">
    <property type="entry name" value="SERINE/THREONINE-PROTEIN KINASE TNNI3K-RELATED"/>
    <property type="match status" value="1"/>
</dbReference>
<evidence type="ECO:0000256" key="7">
    <source>
        <dbReference type="SAM" id="Coils"/>
    </source>
</evidence>
<keyword evidence="7" id="KW-0175">Coiled coil</keyword>
<gene>
    <name evidence="10" type="ORF">F5147DRAFT_747297</name>
</gene>
<dbReference type="EMBL" id="JABBWM010000058">
    <property type="protein sequence ID" value="KAG2099294.1"/>
    <property type="molecule type" value="Genomic_DNA"/>
</dbReference>
<feature type="compositionally biased region" description="Basic and acidic residues" evidence="8">
    <location>
        <begin position="750"/>
        <end position="759"/>
    </location>
</feature>
<dbReference type="SUPFAM" id="SSF56112">
    <property type="entry name" value="Protein kinase-like (PK-like)"/>
    <property type="match status" value="1"/>
</dbReference>
<keyword evidence="4" id="KW-0418">Kinase</keyword>
<comment type="caution">
    <text evidence="10">The sequence shown here is derived from an EMBL/GenBank/DDBJ whole genome shotgun (WGS) entry which is preliminary data.</text>
</comment>
<reference evidence="10" key="1">
    <citation type="journal article" date="2020" name="New Phytol.">
        <title>Comparative genomics reveals dynamic genome evolution in host specialist ectomycorrhizal fungi.</title>
        <authorList>
            <person name="Lofgren L.A."/>
            <person name="Nguyen N.H."/>
            <person name="Vilgalys R."/>
            <person name="Ruytinx J."/>
            <person name="Liao H.L."/>
            <person name="Branco S."/>
            <person name="Kuo A."/>
            <person name="LaButti K."/>
            <person name="Lipzen A."/>
            <person name="Andreopoulos W."/>
            <person name="Pangilinan J."/>
            <person name="Riley R."/>
            <person name="Hundley H."/>
            <person name="Na H."/>
            <person name="Barry K."/>
            <person name="Grigoriev I.V."/>
            <person name="Stajich J.E."/>
            <person name="Kennedy P.G."/>
        </authorList>
    </citation>
    <scope>NUCLEOTIDE SEQUENCE</scope>
    <source>
        <strain evidence="10">FC423</strain>
    </source>
</reference>
<dbReference type="InterPro" id="IPR008271">
    <property type="entry name" value="Ser/Thr_kinase_AS"/>
</dbReference>
<feature type="region of interest" description="Disordered" evidence="8">
    <location>
        <begin position="194"/>
        <end position="237"/>
    </location>
</feature>
<keyword evidence="1" id="KW-0723">Serine/threonine-protein kinase</keyword>
<dbReference type="OrthoDB" id="1668230at2759"/>
<dbReference type="PROSITE" id="PS00107">
    <property type="entry name" value="PROTEIN_KINASE_ATP"/>
    <property type="match status" value="1"/>
</dbReference>
<dbReference type="Gene3D" id="1.20.930.20">
    <property type="entry name" value="Adaptor protein Cbl, N-terminal domain"/>
    <property type="match status" value="1"/>
</dbReference>
<dbReference type="PRINTS" id="PR00109">
    <property type="entry name" value="TYRKINASE"/>
</dbReference>
<dbReference type="InterPro" id="IPR001245">
    <property type="entry name" value="Ser-Thr/Tyr_kinase_cat_dom"/>
</dbReference>
<dbReference type="RefSeq" id="XP_041289181.1">
    <property type="nucleotide sequence ID" value="XM_041439934.1"/>
</dbReference>
<evidence type="ECO:0000256" key="4">
    <source>
        <dbReference type="ARBA" id="ARBA00022777"/>
    </source>
</evidence>
<dbReference type="InterPro" id="IPR059179">
    <property type="entry name" value="MLKL-like_MCAfunc"/>
</dbReference>